<protein>
    <recommendedName>
        <fullName evidence="5">7-methyl-GTP pyrophosphatase</fullName>
        <shortName evidence="5">m(7)GTP pyrophosphatase</shortName>
        <ecNumber evidence="5">3.6.1.-</ecNumber>
    </recommendedName>
</protein>
<comment type="catalytic activity">
    <reaction evidence="5">
        <text>N(7)-methyl-GTP + H2O = N(7)-methyl-GMP + diphosphate + H(+)</text>
        <dbReference type="Rhea" id="RHEA:58744"/>
        <dbReference type="ChEBI" id="CHEBI:15377"/>
        <dbReference type="ChEBI" id="CHEBI:15378"/>
        <dbReference type="ChEBI" id="CHEBI:33019"/>
        <dbReference type="ChEBI" id="CHEBI:58285"/>
        <dbReference type="ChEBI" id="CHEBI:87133"/>
    </reaction>
</comment>
<comment type="similarity">
    <text evidence="5">Belongs to the Maf family. YceF subfamily.</text>
</comment>
<accession>A0ABT6B836</accession>
<dbReference type="HAMAP" id="MF_00528">
    <property type="entry name" value="Maf"/>
    <property type="match status" value="1"/>
</dbReference>
<comment type="cofactor">
    <cofactor evidence="5">
        <name>a divalent metal cation</name>
        <dbReference type="ChEBI" id="CHEBI:60240"/>
    </cofactor>
</comment>
<dbReference type="InterPro" id="IPR003697">
    <property type="entry name" value="Maf-like"/>
</dbReference>
<keyword evidence="3 5" id="KW-0378">Hydrolase</keyword>
<evidence type="ECO:0000313" key="6">
    <source>
        <dbReference type="EMBL" id="MDF4024256.1"/>
    </source>
</evidence>
<dbReference type="InterPro" id="IPR029001">
    <property type="entry name" value="ITPase-like_fam"/>
</dbReference>
<evidence type="ECO:0000256" key="5">
    <source>
        <dbReference type="HAMAP-Rule" id="MF_00528"/>
    </source>
</evidence>
<dbReference type="Pfam" id="PF02545">
    <property type="entry name" value="Maf"/>
    <property type="match status" value="1"/>
</dbReference>
<evidence type="ECO:0000313" key="7">
    <source>
        <dbReference type="Proteomes" id="UP001528850"/>
    </source>
</evidence>
<feature type="site" description="Important for substrate specificity" evidence="5">
    <location>
        <position position="73"/>
    </location>
</feature>
<sequence>MPTEPTVILASTSPYRAGLLRRLVDQFEQAAPGSDEAHLAGEAPAARAARLAEAKARDVAGQRPGAVVIGSDQVADLDGTVLDKPGTVHAAHRQLAASAGREVVFHTAVCVIDARGDAMTHVDETRVRFRALSEGDITRYVERERPLDCAGSFKCEGLGIALFERIVNEDPTALVGLPLIATSRLLRAAGVTLP</sequence>
<feature type="site" description="Important for substrate specificity" evidence="5">
    <location>
        <position position="156"/>
    </location>
</feature>
<organism evidence="6 7">
    <name type="scientific">Luteibacter sahnii</name>
    <dbReference type="NCBI Taxonomy" id="3021977"/>
    <lineage>
        <taxon>Bacteria</taxon>
        <taxon>Pseudomonadati</taxon>
        <taxon>Pseudomonadota</taxon>
        <taxon>Gammaproteobacteria</taxon>
        <taxon>Lysobacterales</taxon>
        <taxon>Rhodanobacteraceae</taxon>
        <taxon>Luteibacter</taxon>
    </lineage>
</organism>
<dbReference type="PANTHER" id="PTHR43213:SF10">
    <property type="entry name" value="7-METHYL-GTP PYROPHOSPHATASE"/>
    <property type="match status" value="1"/>
</dbReference>
<feature type="site" description="Important for substrate specificity" evidence="5">
    <location>
        <position position="15"/>
    </location>
</feature>
<evidence type="ECO:0000256" key="2">
    <source>
        <dbReference type="ARBA" id="ARBA00022490"/>
    </source>
</evidence>
<keyword evidence="2 5" id="KW-0963">Cytoplasm</keyword>
<evidence type="ECO:0000256" key="1">
    <source>
        <dbReference type="ARBA" id="ARBA00004496"/>
    </source>
</evidence>
<name>A0ABT6B836_9GAMM</name>
<comment type="subcellular location">
    <subcellularLocation>
        <location evidence="1 5">Cytoplasm</location>
    </subcellularLocation>
</comment>
<comment type="caution">
    <text evidence="5">Lacks conserved residue(s) required for the propagation of feature annotation.</text>
</comment>
<comment type="caution">
    <text evidence="6">The sequence shown here is derived from an EMBL/GenBank/DDBJ whole genome shotgun (WGS) entry which is preliminary data.</text>
</comment>
<keyword evidence="4 5" id="KW-0546">Nucleotide metabolism</keyword>
<dbReference type="CDD" id="cd00555">
    <property type="entry name" value="Maf"/>
    <property type="match status" value="1"/>
</dbReference>
<dbReference type="Proteomes" id="UP001528850">
    <property type="component" value="Unassembled WGS sequence"/>
</dbReference>
<dbReference type="Gene3D" id="3.90.950.10">
    <property type="match status" value="1"/>
</dbReference>
<dbReference type="EMBL" id="JARJJS010000001">
    <property type="protein sequence ID" value="MDF4024256.1"/>
    <property type="molecule type" value="Genomic_DNA"/>
</dbReference>
<feature type="active site" description="Proton acceptor" evidence="5">
    <location>
        <position position="72"/>
    </location>
</feature>
<proteinExistence type="inferred from homology"/>
<evidence type="ECO:0000256" key="3">
    <source>
        <dbReference type="ARBA" id="ARBA00022801"/>
    </source>
</evidence>
<keyword evidence="7" id="KW-1185">Reference proteome</keyword>
<dbReference type="PANTHER" id="PTHR43213">
    <property type="entry name" value="BIFUNCTIONAL DTTP/UTP PYROPHOSPHATASE/METHYLTRANSFERASE PROTEIN-RELATED"/>
    <property type="match status" value="1"/>
</dbReference>
<dbReference type="PIRSF" id="PIRSF006305">
    <property type="entry name" value="Maf"/>
    <property type="match status" value="1"/>
</dbReference>
<gene>
    <name evidence="6" type="ORF">P3W24_04675</name>
</gene>
<reference evidence="6 7" key="1">
    <citation type="journal article" date="2024" name="Curr. Microbiol.">
        <title>Luteibacter sahnii sp. nov., A Novel Yellow-Colored Xanthomonadin Pigment Producing Probiotic Bacterium from Healthy Rice Seed Microbiome.</title>
        <authorList>
            <person name="Jaiswal G."/>
            <person name="Rana R."/>
            <person name="Nayak P.K."/>
            <person name="Chouhan R."/>
            <person name="Gandhi S.G."/>
            <person name="Patel H.K."/>
            <person name="Patil P.B."/>
        </authorList>
    </citation>
    <scope>NUCLEOTIDE SEQUENCE [LARGE SCALE GENOMIC DNA]</scope>
    <source>
        <strain evidence="6 7">PPL201</strain>
    </source>
</reference>
<dbReference type="EC" id="3.6.1.-" evidence="5"/>
<dbReference type="NCBIfam" id="TIGR00172">
    <property type="entry name" value="maf"/>
    <property type="match status" value="1"/>
</dbReference>
<dbReference type="SUPFAM" id="SSF52972">
    <property type="entry name" value="ITPase-like"/>
    <property type="match status" value="1"/>
</dbReference>
<comment type="function">
    <text evidence="5">Nucleoside triphosphate pyrophosphatase that hydrolyzes 7-methyl-GTP (m(7)GTP). May have a dual role in cell division arrest and in preventing the incorporation of modified nucleotides into cellular nucleic acids.</text>
</comment>
<evidence type="ECO:0000256" key="4">
    <source>
        <dbReference type="ARBA" id="ARBA00023080"/>
    </source>
</evidence>